<dbReference type="Proteomes" id="UP000029392">
    <property type="component" value="Unassembled WGS sequence"/>
</dbReference>
<dbReference type="PATRIC" id="fig|1384054.3.peg.2049"/>
<name>A0A091BMU5_9GAMM</name>
<feature type="chain" id="PRO_5001871726" description="ACR family protein" evidence="1">
    <location>
        <begin position="21"/>
        <end position="152"/>
    </location>
</feature>
<protein>
    <recommendedName>
        <fullName evidence="4">ACR family protein</fullName>
    </recommendedName>
</protein>
<reference evidence="2 3" key="1">
    <citation type="submission" date="2013-09" db="EMBL/GenBank/DDBJ databases">
        <title>Genome sequencing of Arenimonas malthae.</title>
        <authorList>
            <person name="Chen F."/>
            <person name="Wang G."/>
        </authorList>
    </citation>
    <scope>NUCLEOTIDE SEQUENCE [LARGE SCALE GENOMIC DNA]</scope>
    <source>
        <strain evidence="2 3">CC-JY-1</strain>
    </source>
</reference>
<dbReference type="Gene3D" id="2.60.120.1140">
    <property type="entry name" value="Protein of unknown function DUF192"/>
    <property type="match status" value="1"/>
</dbReference>
<dbReference type="InterPro" id="IPR038695">
    <property type="entry name" value="Saro_0823-like_sf"/>
</dbReference>
<comment type="caution">
    <text evidence="2">The sequence shown here is derived from an EMBL/GenBank/DDBJ whole genome shotgun (WGS) entry which is preliminary data.</text>
</comment>
<evidence type="ECO:0008006" key="4">
    <source>
        <dbReference type="Google" id="ProtNLM"/>
    </source>
</evidence>
<dbReference type="AlphaFoldDB" id="A0A091BMU5"/>
<evidence type="ECO:0000313" key="3">
    <source>
        <dbReference type="Proteomes" id="UP000029392"/>
    </source>
</evidence>
<dbReference type="InterPro" id="IPR003795">
    <property type="entry name" value="DUF192"/>
</dbReference>
<sequence>MRPTLALLALLALSPLTGCASDGQPWVELKGQRFVVEVADDHDERARGLMFRDQLPEGAGMLFVHDAERPLAYWMKNTRIPLDIFYFDASRKLVSVSRGVPACSLGDRCPPYPSDGPALYVLELNAGQANALGVAPGDTITFGPGIPERGAP</sequence>
<feature type="signal peptide" evidence="1">
    <location>
        <begin position="1"/>
        <end position="20"/>
    </location>
</feature>
<dbReference type="RefSeq" id="WP_043804127.1">
    <property type="nucleotide sequence ID" value="NZ_AVCH01000179.1"/>
</dbReference>
<evidence type="ECO:0000256" key="1">
    <source>
        <dbReference type="SAM" id="SignalP"/>
    </source>
</evidence>
<proteinExistence type="predicted"/>
<dbReference type="Pfam" id="PF02643">
    <property type="entry name" value="DUF192"/>
    <property type="match status" value="1"/>
</dbReference>
<dbReference type="PANTHER" id="PTHR37953:SF1">
    <property type="entry name" value="UPF0127 PROTEIN MJ1496"/>
    <property type="match status" value="1"/>
</dbReference>
<organism evidence="2 3">
    <name type="scientific">Arenimonas malthae CC-JY-1</name>
    <dbReference type="NCBI Taxonomy" id="1384054"/>
    <lineage>
        <taxon>Bacteria</taxon>
        <taxon>Pseudomonadati</taxon>
        <taxon>Pseudomonadota</taxon>
        <taxon>Gammaproteobacteria</taxon>
        <taxon>Lysobacterales</taxon>
        <taxon>Lysobacteraceae</taxon>
        <taxon>Arenimonas</taxon>
    </lineage>
</organism>
<keyword evidence="3" id="KW-1185">Reference proteome</keyword>
<keyword evidence="1" id="KW-0732">Signal</keyword>
<gene>
    <name evidence="2" type="ORF">N790_09695</name>
</gene>
<accession>A0A091BMU5</accession>
<dbReference type="OrthoDB" id="5526466at2"/>
<evidence type="ECO:0000313" key="2">
    <source>
        <dbReference type="EMBL" id="KFN45655.1"/>
    </source>
</evidence>
<dbReference type="eggNOG" id="COG1430">
    <property type="taxonomic scope" value="Bacteria"/>
</dbReference>
<dbReference type="PANTHER" id="PTHR37953">
    <property type="entry name" value="UPF0127 PROTEIN MJ1496"/>
    <property type="match status" value="1"/>
</dbReference>
<dbReference type="EMBL" id="AVCH01000179">
    <property type="protein sequence ID" value="KFN45655.1"/>
    <property type="molecule type" value="Genomic_DNA"/>
</dbReference>